<dbReference type="InterPro" id="IPR050491">
    <property type="entry name" value="AmpC-like"/>
</dbReference>
<evidence type="ECO:0000313" key="4">
    <source>
        <dbReference type="Proteomes" id="UP000260351"/>
    </source>
</evidence>
<dbReference type="Pfam" id="PF00144">
    <property type="entry name" value="Beta-lactamase"/>
    <property type="match status" value="1"/>
</dbReference>
<evidence type="ECO:0000313" key="3">
    <source>
        <dbReference type="EMBL" id="RFF29671.1"/>
    </source>
</evidence>
<organism evidence="3 4">
    <name type="scientific">Wenzhouxiangella sediminis</name>
    <dbReference type="NCBI Taxonomy" id="1792836"/>
    <lineage>
        <taxon>Bacteria</taxon>
        <taxon>Pseudomonadati</taxon>
        <taxon>Pseudomonadota</taxon>
        <taxon>Gammaproteobacteria</taxon>
        <taxon>Chromatiales</taxon>
        <taxon>Wenzhouxiangellaceae</taxon>
        <taxon>Wenzhouxiangella</taxon>
    </lineage>
</organism>
<dbReference type="Proteomes" id="UP000260351">
    <property type="component" value="Unassembled WGS sequence"/>
</dbReference>
<dbReference type="RefSeq" id="WP_116651255.1">
    <property type="nucleotide sequence ID" value="NZ_QUZK01000042.1"/>
</dbReference>
<dbReference type="OrthoDB" id="9799367at2"/>
<dbReference type="EMBL" id="QUZK01000042">
    <property type="protein sequence ID" value="RFF29671.1"/>
    <property type="molecule type" value="Genomic_DNA"/>
</dbReference>
<dbReference type="PANTHER" id="PTHR46825:SF9">
    <property type="entry name" value="BETA-LACTAMASE-RELATED DOMAIN-CONTAINING PROTEIN"/>
    <property type="match status" value="1"/>
</dbReference>
<keyword evidence="4" id="KW-1185">Reference proteome</keyword>
<sequence>MNRIAAGILAVAFIAVPCLAQASEGFADRAREMLESIYTDRTPGAVAVVSRDGEVVFNEAFGMASLELGVPMDTDHILRLASVTKQYTAAAILALVQDGKLALDDPLSKFLPDFPVGDVTVHQLLNHTSGIKSYTSIEGYMTDERIRRDLSTEELVAVFADEPVDFAPGESWSYNNSGYVLLGAIIEQVTDKPWNEFIRERLLAPLGIDSTDAYADTTVLPGRVPGYAGTAEEPENAGFLSMTQPHAAGSLMSTAIDVDRWQRALHGGEVLDEELYERMISADEVAADVRNGQSYGYGLMMADWMGHPVIHHGGGINGFTTFAFWLPEEELSIVLLTNRAGPGWSTQDVTLRLAGLAMDKAYPGELPELDLSEKALREFQGTYRIDDETVRTLRVDDGKLISRRQGGGEFRVIPVEGDRLVFDQSLSWFSVERDEDGSIAAVALHQGWGGEPERAVRESDEVWERETSEVSEEHLQRLTGRYELMPNFILAVRVVDGGMEIQATGQPAVSMEAESPVKFFNDEIGADIVFDLPESGHATGLTLYQGGQELPAPRIGEEEGD</sequence>
<accession>A0A3E1K6R6</accession>
<protein>
    <recommendedName>
        <fullName evidence="2">Beta-lactamase-related domain-containing protein</fullName>
    </recommendedName>
</protein>
<dbReference type="AlphaFoldDB" id="A0A3E1K6R6"/>
<feature type="chain" id="PRO_5017572296" description="Beta-lactamase-related domain-containing protein" evidence="1">
    <location>
        <begin position="23"/>
        <end position="561"/>
    </location>
</feature>
<dbReference type="InterPro" id="IPR001466">
    <property type="entry name" value="Beta-lactam-related"/>
</dbReference>
<keyword evidence="1" id="KW-0732">Signal</keyword>
<dbReference type="SUPFAM" id="SSF56601">
    <property type="entry name" value="beta-lactamase/transpeptidase-like"/>
    <property type="match status" value="1"/>
</dbReference>
<reference evidence="3 4" key="1">
    <citation type="submission" date="2018-08" db="EMBL/GenBank/DDBJ databases">
        <title>Wenzhouxiangella salilacus sp. nov., a novel bacterium isolated from a saline lake in Xinjiang Province, China.</title>
        <authorList>
            <person name="Han S."/>
        </authorList>
    </citation>
    <scope>NUCLEOTIDE SEQUENCE [LARGE SCALE GENOMIC DNA]</scope>
    <source>
        <strain evidence="3 4">XDB06</strain>
    </source>
</reference>
<feature type="domain" description="Beta-lactamase-related" evidence="2">
    <location>
        <begin position="39"/>
        <end position="348"/>
    </location>
</feature>
<comment type="caution">
    <text evidence="3">The sequence shown here is derived from an EMBL/GenBank/DDBJ whole genome shotgun (WGS) entry which is preliminary data.</text>
</comment>
<dbReference type="PANTHER" id="PTHR46825">
    <property type="entry name" value="D-ALANYL-D-ALANINE-CARBOXYPEPTIDASE/ENDOPEPTIDASE AMPH"/>
    <property type="match status" value="1"/>
</dbReference>
<gene>
    <name evidence="3" type="ORF">DZC52_11300</name>
</gene>
<dbReference type="InterPro" id="IPR012338">
    <property type="entry name" value="Beta-lactam/transpept-like"/>
</dbReference>
<evidence type="ECO:0000259" key="2">
    <source>
        <dbReference type="Pfam" id="PF00144"/>
    </source>
</evidence>
<feature type="signal peptide" evidence="1">
    <location>
        <begin position="1"/>
        <end position="22"/>
    </location>
</feature>
<proteinExistence type="predicted"/>
<dbReference type="Gene3D" id="3.40.710.10">
    <property type="entry name" value="DD-peptidase/beta-lactamase superfamily"/>
    <property type="match status" value="1"/>
</dbReference>
<evidence type="ECO:0000256" key="1">
    <source>
        <dbReference type="SAM" id="SignalP"/>
    </source>
</evidence>
<name>A0A3E1K6R6_9GAMM</name>